<dbReference type="AlphaFoldDB" id="A1R9T5"/>
<dbReference type="eggNOG" id="COG3311">
    <property type="taxonomic scope" value="Bacteria"/>
</dbReference>
<organism evidence="2 3">
    <name type="scientific">Paenarthrobacter aurescens (strain TC1)</name>
    <dbReference type="NCBI Taxonomy" id="290340"/>
    <lineage>
        <taxon>Bacteria</taxon>
        <taxon>Bacillati</taxon>
        <taxon>Actinomycetota</taxon>
        <taxon>Actinomycetes</taxon>
        <taxon>Micrococcales</taxon>
        <taxon>Micrococcaceae</taxon>
        <taxon>Paenarthrobacter</taxon>
    </lineage>
</organism>
<dbReference type="Proteomes" id="UP000000637">
    <property type="component" value="Chromosome"/>
</dbReference>
<accession>A1R9T5</accession>
<evidence type="ECO:0000313" key="2">
    <source>
        <dbReference type="EMBL" id="ABM10192.1"/>
    </source>
</evidence>
<dbReference type="HOGENOM" id="CLU_1700616_0_0_11"/>
<feature type="domain" description="Helix-turn-helix" evidence="1">
    <location>
        <begin position="96"/>
        <end position="143"/>
    </location>
</feature>
<sequence length="154" mass="16753">MRWLRRRSAEWVPCASCRAHGTTRREPTKRAGPGLTRASKVAGSSFTLAPSASRVSSTWLFDGSASAHRSTGGVLLSESKGIWEMSAETNFSNARFMTVAEVADVLRVSKMTVYRLVHSGEMPAVRFGRSFRVPEEAVAQYLKGAVVDGQSETA</sequence>
<proteinExistence type="predicted"/>
<keyword evidence="3" id="KW-1185">Reference proteome</keyword>
<evidence type="ECO:0000259" key="1">
    <source>
        <dbReference type="Pfam" id="PF12728"/>
    </source>
</evidence>
<dbReference type="InterPro" id="IPR041657">
    <property type="entry name" value="HTH_17"/>
</dbReference>
<dbReference type="KEGG" id="aau:AAur_3301"/>
<gene>
    <name evidence="2" type="ordered locus">AAur_3301</name>
</gene>
<evidence type="ECO:0000313" key="3">
    <source>
        <dbReference type="Proteomes" id="UP000000637"/>
    </source>
</evidence>
<dbReference type="InterPro" id="IPR010093">
    <property type="entry name" value="SinI_DNA-bd"/>
</dbReference>
<dbReference type="GO" id="GO:0003677">
    <property type="term" value="F:DNA binding"/>
    <property type="evidence" value="ECO:0007669"/>
    <property type="project" value="InterPro"/>
</dbReference>
<reference evidence="2 3" key="1">
    <citation type="journal article" date="2006" name="PLoS Genet.">
        <title>Secrets of soil survival revealed by the genome sequence of Arthrobacter aurescens TC1.</title>
        <authorList>
            <person name="Mongodin E.F."/>
            <person name="Shapir N."/>
            <person name="Daugherty S.C."/>
            <person name="DeBoy R.T."/>
            <person name="Emerson J.B."/>
            <person name="Shvartzbeyn A."/>
            <person name="Radune D."/>
            <person name="Vamathevan J."/>
            <person name="Riggs F."/>
            <person name="Grinberg V."/>
            <person name="Khouri H."/>
            <person name="Wackett L.P."/>
            <person name="Nelson K.E."/>
            <person name="Sadowsky M.J."/>
        </authorList>
    </citation>
    <scope>NUCLEOTIDE SEQUENCE [LARGE SCALE GENOMIC DNA]</scope>
    <source>
        <strain evidence="2 3">TC1</strain>
    </source>
</reference>
<dbReference type="EMBL" id="CP000474">
    <property type="protein sequence ID" value="ABM10192.1"/>
    <property type="molecule type" value="Genomic_DNA"/>
</dbReference>
<protein>
    <recommendedName>
        <fullName evidence="1">Helix-turn-helix domain-containing protein</fullName>
    </recommendedName>
</protein>
<dbReference type="InterPro" id="IPR009061">
    <property type="entry name" value="DNA-bd_dom_put_sf"/>
</dbReference>
<dbReference type="NCBIfam" id="TIGR01764">
    <property type="entry name" value="excise"/>
    <property type="match status" value="1"/>
</dbReference>
<dbReference type="Pfam" id="PF12728">
    <property type="entry name" value="HTH_17"/>
    <property type="match status" value="1"/>
</dbReference>
<dbReference type="STRING" id="290340.AAur_3301"/>
<name>A1R9T5_PAEAT</name>
<dbReference type="SUPFAM" id="SSF46955">
    <property type="entry name" value="Putative DNA-binding domain"/>
    <property type="match status" value="1"/>
</dbReference>